<feature type="compositionally biased region" description="Polar residues" evidence="1">
    <location>
        <begin position="238"/>
        <end position="252"/>
    </location>
</feature>
<feature type="compositionally biased region" description="Low complexity" evidence="1">
    <location>
        <begin position="362"/>
        <end position="375"/>
    </location>
</feature>
<evidence type="ECO:0000313" key="3">
    <source>
        <dbReference type="Proteomes" id="UP000728185"/>
    </source>
</evidence>
<reference evidence="2" key="1">
    <citation type="submission" date="2019-05" db="EMBL/GenBank/DDBJ databases">
        <title>Annotation for the trematode Fasciolopsis buski.</title>
        <authorList>
            <person name="Choi Y.-J."/>
        </authorList>
    </citation>
    <scope>NUCLEOTIDE SEQUENCE</scope>
    <source>
        <strain evidence="2">HT</strain>
        <tissue evidence="2">Whole worm</tissue>
    </source>
</reference>
<feature type="region of interest" description="Disordered" evidence="1">
    <location>
        <begin position="177"/>
        <end position="385"/>
    </location>
</feature>
<protein>
    <submittedName>
        <fullName evidence="2">Uncharacterized protein</fullName>
    </submittedName>
</protein>
<feature type="region of interest" description="Disordered" evidence="1">
    <location>
        <begin position="101"/>
        <end position="126"/>
    </location>
</feature>
<comment type="caution">
    <text evidence="2">The sequence shown here is derived from an EMBL/GenBank/DDBJ whole genome shotgun (WGS) entry which is preliminary data.</text>
</comment>
<evidence type="ECO:0000313" key="2">
    <source>
        <dbReference type="EMBL" id="KAA0192427.1"/>
    </source>
</evidence>
<feature type="non-terminal residue" evidence="2">
    <location>
        <position position="385"/>
    </location>
</feature>
<feature type="compositionally biased region" description="Polar residues" evidence="1">
    <location>
        <begin position="187"/>
        <end position="202"/>
    </location>
</feature>
<sequence>KLYTACDIALGLLLTRCPSLTIKEYPVEVKLPRSLFAAAPASFRNPDFAQLLDTSENEPIDQISLANSDRPADAPGKPRIQFTPVKNGRALKEGLIPLQLLKDKASNPTGDRTTEKSKTEENVAESNQPIVVVTQSAQQICSSAPTQQKRPITVAKKQTKLITDTLQLLSVKEPSEHPILTDLSGANKPSTSSDTTSLSRPFNSPKKHTQIVLGTPEIESDNTNSPISQVKKRGRPPKSTQNSIGNMNSASPNGRAAKFRKLDSSPPQPKLSTKSVYKKQSSLKKKLRVSRATPSSPGTPKARTHLAVTKNCRTIPRTKLNVPKKTENSPSAAKSPARKMKTPGRPRKLTRLIPPNAKQRMLPSSSSSLSSPNSRRALRSPATKR</sequence>
<dbReference type="EMBL" id="LUCM01005699">
    <property type="protein sequence ID" value="KAA0192427.1"/>
    <property type="molecule type" value="Genomic_DNA"/>
</dbReference>
<feature type="compositionally biased region" description="Basic and acidic residues" evidence="1">
    <location>
        <begin position="112"/>
        <end position="121"/>
    </location>
</feature>
<dbReference type="Proteomes" id="UP000728185">
    <property type="component" value="Unassembled WGS sequence"/>
</dbReference>
<gene>
    <name evidence="2" type="ORF">FBUS_10915</name>
</gene>
<proteinExistence type="predicted"/>
<accession>A0A8E0VJT1</accession>
<keyword evidence="3" id="KW-1185">Reference proteome</keyword>
<feature type="compositionally biased region" description="Basic residues" evidence="1">
    <location>
        <begin position="376"/>
        <end position="385"/>
    </location>
</feature>
<feature type="compositionally biased region" description="Polar residues" evidence="1">
    <location>
        <begin position="270"/>
        <end position="280"/>
    </location>
</feature>
<name>A0A8E0VJT1_9TREM</name>
<feature type="compositionally biased region" description="Basic residues" evidence="1">
    <location>
        <begin position="336"/>
        <end position="350"/>
    </location>
</feature>
<evidence type="ECO:0000256" key="1">
    <source>
        <dbReference type="SAM" id="MobiDB-lite"/>
    </source>
</evidence>
<dbReference type="AlphaFoldDB" id="A0A8E0VJT1"/>
<dbReference type="OrthoDB" id="200660at2759"/>
<organism evidence="2 3">
    <name type="scientific">Fasciolopsis buskii</name>
    <dbReference type="NCBI Taxonomy" id="27845"/>
    <lineage>
        <taxon>Eukaryota</taxon>
        <taxon>Metazoa</taxon>
        <taxon>Spiralia</taxon>
        <taxon>Lophotrochozoa</taxon>
        <taxon>Platyhelminthes</taxon>
        <taxon>Trematoda</taxon>
        <taxon>Digenea</taxon>
        <taxon>Plagiorchiida</taxon>
        <taxon>Echinostomata</taxon>
        <taxon>Echinostomatoidea</taxon>
        <taxon>Fasciolidae</taxon>
        <taxon>Fasciolopsis</taxon>
    </lineage>
</organism>